<proteinExistence type="predicted"/>
<keyword evidence="1" id="KW-0812">Transmembrane</keyword>
<keyword evidence="4" id="KW-1185">Reference proteome</keyword>
<keyword evidence="1" id="KW-1133">Transmembrane helix</keyword>
<comment type="caution">
    <text evidence="3">The sequence shown here is derived from an EMBL/GenBank/DDBJ whole genome shotgun (WGS) entry which is preliminary data.</text>
</comment>
<protein>
    <submittedName>
        <fullName evidence="3">DUF2892 domain-containing protein</fullName>
    </submittedName>
</protein>
<evidence type="ECO:0000313" key="3">
    <source>
        <dbReference type="EMBL" id="MFD0976046.1"/>
    </source>
</evidence>
<dbReference type="InterPro" id="IPR021309">
    <property type="entry name" value="YgaP-like_TM"/>
</dbReference>
<dbReference type="RefSeq" id="WP_380737079.1">
    <property type="nucleotide sequence ID" value="NZ_JBHTJP010000032.1"/>
</dbReference>
<name>A0ABW3ID90_9FLAO</name>
<dbReference type="Proteomes" id="UP001597100">
    <property type="component" value="Unassembled WGS sequence"/>
</dbReference>
<organism evidence="3 4">
    <name type="scientific">Salinimicrobium gaetbulicola</name>
    <dbReference type="NCBI Taxonomy" id="999702"/>
    <lineage>
        <taxon>Bacteria</taxon>
        <taxon>Pseudomonadati</taxon>
        <taxon>Bacteroidota</taxon>
        <taxon>Flavobacteriia</taxon>
        <taxon>Flavobacteriales</taxon>
        <taxon>Flavobacteriaceae</taxon>
        <taxon>Salinimicrobium</taxon>
    </lineage>
</organism>
<feature type="domain" description="Inner membrane protein YgaP-like transmembrane" evidence="2">
    <location>
        <begin position="2"/>
        <end position="55"/>
    </location>
</feature>
<accession>A0ABW3ID90</accession>
<sequence>MLNRVIRGIAGTFILISLLLAIYVNINWLWFTAFVGFNLLQSSITKWCLMEDILKKLGVRP</sequence>
<evidence type="ECO:0000256" key="1">
    <source>
        <dbReference type="SAM" id="Phobius"/>
    </source>
</evidence>
<feature type="transmembrane region" description="Helical" evidence="1">
    <location>
        <begin position="12"/>
        <end position="31"/>
    </location>
</feature>
<gene>
    <name evidence="3" type="ORF">ACFQ1G_04500</name>
</gene>
<keyword evidence="1" id="KW-0472">Membrane</keyword>
<reference evidence="4" key="1">
    <citation type="journal article" date="2019" name="Int. J. Syst. Evol. Microbiol.">
        <title>The Global Catalogue of Microorganisms (GCM) 10K type strain sequencing project: providing services to taxonomists for standard genome sequencing and annotation.</title>
        <authorList>
            <consortium name="The Broad Institute Genomics Platform"/>
            <consortium name="The Broad Institute Genome Sequencing Center for Infectious Disease"/>
            <person name="Wu L."/>
            <person name="Ma J."/>
        </authorList>
    </citation>
    <scope>NUCLEOTIDE SEQUENCE [LARGE SCALE GENOMIC DNA]</scope>
    <source>
        <strain evidence="4">CCUG 60898</strain>
    </source>
</reference>
<dbReference type="Pfam" id="PF11127">
    <property type="entry name" value="YgaP-like_TM"/>
    <property type="match status" value="1"/>
</dbReference>
<dbReference type="EMBL" id="JBHTJP010000032">
    <property type="protein sequence ID" value="MFD0976046.1"/>
    <property type="molecule type" value="Genomic_DNA"/>
</dbReference>
<dbReference type="Gene3D" id="6.10.140.1340">
    <property type="match status" value="1"/>
</dbReference>
<evidence type="ECO:0000259" key="2">
    <source>
        <dbReference type="Pfam" id="PF11127"/>
    </source>
</evidence>
<evidence type="ECO:0000313" key="4">
    <source>
        <dbReference type="Proteomes" id="UP001597100"/>
    </source>
</evidence>